<sequence>MVYSNRSVFCLFQRSVGRTKTRAVLPLHLKTGNIRTTDCRRGLNIRLCSTKC</sequence>
<reference evidence="1" key="2">
    <citation type="journal article" date="2015" name="Fish Shellfish Immunol.">
        <title>Early steps in the European eel (Anguilla anguilla)-Vibrio vulnificus interaction in the gills: Role of the RtxA13 toxin.</title>
        <authorList>
            <person name="Callol A."/>
            <person name="Pajuelo D."/>
            <person name="Ebbesson L."/>
            <person name="Teles M."/>
            <person name="MacKenzie S."/>
            <person name="Amaro C."/>
        </authorList>
    </citation>
    <scope>NUCLEOTIDE SEQUENCE</scope>
</reference>
<reference evidence="1" key="1">
    <citation type="submission" date="2014-11" db="EMBL/GenBank/DDBJ databases">
        <authorList>
            <person name="Amaro Gonzalez C."/>
        </authorList>
    </citation>
    <scope>NUCLEOTIDE SEQUENCE</scope>
</reference>
<proteinExistence type="predicted"/>
<accession>A0A0E9T6L0</accession>
<evidence type="ECO:0000313" key="1">
    <source>
        <dbReference type="EMBL" id="JAH48328.1"/>
    </source>
</evidence>
<organism evidence="1">
    <name type="scientific">Anguilla anguilla</name>
    <name type="common">European freshwater eel</name>
    <name type="synonym">Muraena anguilla</name>
    <dbReference type="NCBI Taxonomy" id="7936"/>
    <lineage>
        <taxon>Eukaryota</taxon>
        <taxon>Metazoa</taxon>
        <taxon>Chordata</taxon>
        <taxon>Craniata</taxon>
        <taxon>Vertebrata</taxon>
        <taxon>Euteleostomi</taxon>
        <taxon>Actinopterygii</taxon>
        <taxon>Neopterygii</taxon>
        <taxon>Teleostei</taxon>
        <taxon>Anguilliformes</taxon>
        <taxon>Anguillidae</taxon>
        <taxon>Anguilla</taxon>
    </lineage>
</organism>
<dbReference type="EMBL" id="GBXM01060249">
    <property type="protein sequence ID" value="JAH48328.1"/>
    <property type="molecule type" value="Transcribed_RNA"/>
</dbReference>
<dbReference type="AlphaFoldDB" id="A0A0E9T6L0"/>
<protein>
    <submittedName>
        <fullName evidence="1">Uncharacterized protein</fullName>
    </submittedName>
</protein>
<name>A0A0E9T6L0_ANGAN</name>